<comment type="caution">
    <text evidence="1">The sequence shown here is derived from an EMBL/GenBank/DDBJ whole genome shotgun (WGS) entry which is preliminary data.</text>
</comment>
<dbReference type="EMBL" id="LKAM01000001">
    <property type="protein sequence ID" value="KUM50342.1"/>
    <property type="molecule type" value="Genomic_DNA"/>
</dbReference>
<accession>A0A101M3P3</accession>
<sequence length="62" mass="7077">MMDSTLLCSYPNDEQFCYLFPKPTKLTGVDKKLASWNEPNSTGLIPELNDEFHSLINRTKLA</sequence>
<reference evidence="1" key="1">
    <citation type="journal article" date="2015" name="Genome Biol. Evol.">
        <title>Organellar Genomes of White Spruce (Picea glauca): Assembly and Annotation.</title>
        <authorList>
            <person name="Jackman S.D."/>
            <person name="Warren R.L."/>
            <person name="Gibb E.A."/>
            <person name="Vandervalk B.P."/>
            <person name="Mohamadi H."/>
            <person name="Chu J."/>
            <person name="Raymond A."/>
            <person name="Pleasance S."/>
            <person name="Coope R."/>
            <person name="Wildung M.R."/>
            <person name="Ritland C.E."/>
            <person name="Bousquet J."/>
            <person name="Jones S.J."/>
            <person name="Bohlmann J."/>
            <person name="Birol I."/>
        </authorList>
    </citation>
    <scope>NUCLEOTIDE SEQUENCE [LARGE SCALE GENOMIC DNA]</scope>
    <source>
        <tissue evidence="1">Flushing bud</tissue>
    </source>
</reference>
<keyword evidence="1" id="KW-0496">Mitochondrion</keyword>
<gene>
    <name evidence="1" type="ORF">ABT39_MTgene185</name>
</gene>
<protein>
    <submittedName>
        <fullName evidence="1">Uncharacterized protein</fullName>
    </submittedName>
</protein>
<geneLocation type="mitochondrion" evidence="1"/>
<dbReference type="AlphaFoldDB" id="A0A101M3P3"/>
<evidence type="ECO:0000313" key="1">
    <source>
        <dbReference type="EMBL" id="KUM50342.1"/>
    </source>
</evidence>
<organism evidence="1">
    <name type="scientific">Picea glauca</name>
    <name type="common">White spruce</name>
    <name type="synonym">Pinus glauca</name>
    <dbReference type="NCBI Taxonomy" id="3330"/>
    <lineage>
        <taxon>Eukaryota</taxon>
        <taxon>Viridiplantae</taxon>
        <taxon>Streptophyta</taxon>
        <taxon>Embryophyta</taxon>
        <taxon>Tracheophyta</taxon>
        <taxon>Spermatophyta</taxon>
        <taxon>Pinopsida</taxon>
        <taxon>Pinidae</taxon>
        <taxon>Conifers I</taxon>
        <taxon>Pinales</taxon>
        <taxon>Pinaceae</taxon>
        <taxon>Picea</taxon>
    </lineage>
</organism>
<proteinExistence type="predicted"/>
<name>A0A101M3P3_PICGL</name>